<keyword evidence="2" id="KW-1185">Reference proteome</keyword>
<name>A0AAV4FIE2_9GAST</name>
<organism evidence="1 2">
    <name type="scientific">Elysia marginata</name>
    <dbReference type="NCBI Taxonomy" id="1093978"/>
    <lineage>
        <taxon>Eukaryota</taxon>
        <taxon>Metazoa</taxon>
        <taxon>Spiralia</taxon>
        <taxon>Lophotrochozoa</taxon>
        <taxon>Mollusca</taxon>
        <taxon>Gastropoda</taxon>
        <taxon>Heterobranchia</taxon>
        <taxon>Euthyneura</taxon>
        <taxon>Panpulmonata</taxon>
        <taxon>Sacoglossa</taxon>
        <taxon>Placobranchoidea</taxon>
        <taxon>Plakobranchidae</taxon>
        <taxon>Elysia</taxon>
    </lineage>
</organism>
<comment type="caution">
    <text evidence="1">The sequence shown here is derived from an EMBL/GenBank/DDBJ whole genome shotgun (WGS) entry which is preliminary data.</text>
</comment>
<proteinExistence type="predicted"/>
<dbReference type="AlphaFoldDB" id="A0AAV4FIE2"/>
<dbReference type="Proteomes" id="UP000762676">
    <property type="component" value="Unassembled WGS sequence"/>
</dbReference>
<protein>
    <submittedName>
        <fullName evidence="1">Uncharacterized protein</fullName>
    </submittedName>
</protein>
<reference evidence="1 2" key="1">
    <citation type="journal article" date="2021" name="Elife">
        <title>Chloroplast acquisition without the gene transfer in kleptoplastic sea slugs, Plakobranchus ocellatus.</title>
        <authorList>
            <person name="Maeda T."/>
            <person name="Takahashi S."/>
            <person name="Yoshida T."/>
            <person name="Shimamura S."/>
            <person name="Takaki Y."/>
            <person name="Nagai Y."/>
            <person name="Toyoda A."/>
            <person name="Suzuki Y."/>
            <person name="Arimoto A."/>
            <person name="Ishii H."/>
            <person name="Satoh N."/>
            <person name="Nishiyama T."/>
            <person name="Hasebe M."/>
            <person name="Maruyama T."/>
            <person name="Minagawa J."/>
            <person name="Obokata J."/>
            <person name="Shigenobu S."/>
        </authorList>
    </citation>
    <scope>NUCLEOTIDE SEQUENCE [LARGE SCALE GENOMIC DNA]</scope>
</reference>
<evidence type="ECO:0000313" key="1">
    <source>
        <dbReference type="EMBL" id="GFR72814.1"/>
    </source>
</evidence>
<sequence>MTPKYFKPLLQTESKRFESSQTLVATAGNPADHASLGLTIQELKDSNWLHGSDWGWIKDLNLLPLPSTELLPHDPDTCILLSIHSKSPYKPLILAADCCTSQNGWSQQEQSPQVFCESSATPRRVVQTLSFTWRTPKCYGGHDTKYSTLLQTCLPNYEQLGSSKPLESKSPILMQNPSYLSVCCLASNELKTTVEDDLIKAFTECEFAFNTPHASHACGEGGG</sequence>
<accession>A0AAV4FIE2</accession>
<dbReference type="EMBL" id="BMAT01000778">
    <property type="protein sequence ID" value="GFR72814.1"/>
    <property type="molecule type" value="Genomic_DNA"/>
</dbReference>
<evidence type="ECO:0000313" key="2">
    <source>
        <dbReference type="Proteomes" id="UP000762676"/>
    </source>
</evidence>
<gene>
    <name evidence="1" type="ORF">ElyMa_000387700</name>
</gene>